<accession>K9F2A0</accession>
<sequence>MRAIAQQLRNAPISEATNGQLERLISDLMPCRQAMQGIEAAWLAEAAKRRRACKLAKAGKRHPEGEGDPPPSPRFDDPFMFPDPKTLLETNGESHATAHHTLERAQAVTDFPLFGQALKDGELTAGHIDVLRKRIGESRPLRIYLEKHPEEEAELLLLAPQAPTSCPAGANAGDLWEESARLGD</sequence>
<evidence type="ECO:0000256" key="1">
    <source>
        <dbReference type="SAM" id="MobiDB-lite"/>
    </source>
</evidence>
<keyword evidence="3" id="KW-1185">Reference proteome</keyword>
<reference evidence="2 3" key="1">
    <citation type="submission" date="2012-09" db="EMBL/GenBank/DDBJ databases">
        <title>The Genome Sequence of Actinobaculum massiliae ACS-171-V-COL2.</title>
        <authorList>
            <consortium name="The Broad Institute Genome Sequencing Platform"/>
            <person name="Earl A."/>
            <person name="Ward D."/>
            <person name="Feldgarden M."/>
            <person name="Gevers D."/>
            <person name="Saerens B."/>
            <person name="Vaneechoutte M."/>
            <person name="Walker B."/>
            <person name="Young S.K."/>
            <person name="Zeng Q."/>
            <person name="Gargeya S."/>
            <person name="Fitzgerald M."/>
            <person name="Haas B."/>
            <person name="Abouelleil A."/>
            <person name="Alvarado L."/>
            <person name="Arachchi H.M."/>
            <person name="Berlin A."/>
            <person name="Chapman S.B."/>
            <person name="Goldberg J."/>
            <person name="Griggs A."/>
            <person name="Gujja S."/>
            <person name="Hansen M."/>
            <person name="Howarth C."/>
            <person name="Imamovic A."/>
            <person name="Larimer J."/>
            <person name="McCowen C."/>
            <person name="Montmayeur A."/>
            <person name="Murphy C."/>
            <person name="Neiman D."/>
            <person name="Pearson M."/>
            <person name="Priest M."/>
            <person name="Roberts A."/>
            <person name="Saif S."/>
            <person name="Shea T."/>
            <person name="Sisk P."/>
            <person name="Sykes S."/>
            <person name="Wortman J."/>
            <person name="Nusbaum C."/>
            <person name="Birren B."/>
        </authorList>
    </citation>
    <scope>NUCLEOTIDE SEQUENCE [LARGE SCALE GENOMIC DNA]</scope>
    <source>
        <strain evidence="3">ACS-171-V-Col2</strain>
    </source>
</reference>
<evidence type="ECO:0000313" key="2">
    <source>
        <dbReference type="EMBL" id="EKU95615.1"/>
    </source>
</evidence>
<comment type="caution">
    <text evidence="2">The sequence shown here is derived from an EMBL/GenBank/DDBJ whole genome shotgun (WGS) entry which is preliminary data.</text>
</comment>
<feature type="region of interest" description="Disordered" evidence="1">
    <location>
        <begin position="55"/>
        <end position="78"/>
    </location>
</feature>
<proteinExistence type="predicted"/>
<name>K9F2A0_9ACTO</name>
<dbReference type="Proteomes" id="UP000009888">
    <property type="component" value="Unassembled WGS sequence"/>
</dbReference>
<dbReference type="STRING" id="202789.GCA_001457435_01734"/>
<evidence type="ECO:0000313" key="3">
    <source>
        <dbReference type="Proteomes" id="UP000009888"/>
    </source>
</evidence>
<protein>
    <submittedName>
        <fullName evidence="2">Uncharacterized protein</fullName>
    </submittedName>
</protein>
<organism evidence="2 3">
    <name type="scientific">Actinobaculum massiliense ACS-171-V-Col2</name>
    <dbReference type="NCBI Taxonomy" id="883066"/>
    <lineage>
        <taxon>Bacteria</taxon>
        <taxon>Bacillati</taxon>
        <taxon>Actinomycetota</taxon>
        <taxon>Actinomycetes</taxon>
        <taxon>Actinomycetales</taxon>
        <taxon>Actinomycetaceae</taxon>
        <taxon>Actinobaculum</taxon>
    </lineage>
</organism>
<gene>
    <name evidence="2" type="ORF">HMPREF9233_00402</name>
</gene>
<dbReference type="EMBL" id="AGWL01000002">
    <property type="protein sequence ID" value="EKU95615.1"/>
    <property type="molecule type" value="Genomic_DNA"/>
</dbReference>
<dbReference type="HOGENOM" id="CLU_1465269_0_0_11"/>
<dbReference type="PATRIC" id="fig|883066.3.peg.421"/>
<dbReference type="RefSeq" id="WP_007000620.1">
    <property type="nucleotide sequence ID" value="NZ_JH992955.1"/>
</dbReference>
<dbReference type="AlphaFoldDB" id="K9F2A0"/>